<proteinExistence type="predicted"/>
<evidence type="ECO:0000313" key="3">
    <source>
        <dbReference type="Proteomes" id="UP001156691"/>
    </source>
</evidence>
<evidence type="ECO:0000256" key="1">
    <source>
        <dbReference type="SAM" id="Coils"/>
    </source>
</evidence>
<evidence type="ECO:0000313" key="2">
    <source>
        <dbReference type="EMBL" id="GLQ53613.1"/>
    </source>
</evidence>
<sequence>MFHVSDLEAGLMMANNRNMAYATQQINLANAEIRRLRAELAQARADLDTERGRRQAAEYKLRRN</sequence>
<gene>
    <name evidence="2" type="ORF">GCM10010862_08720</name>
</gene>
<dbReference type="EMBL" id="BSNS01000004">
    <property type="protein sequence ID" value="GLQ53613.1"/>
    <property type="molecule type" value="Genomic_DNA"/>
</dbReference>
<dbReference type="RefSeq" id="WP_284339060.1">
    <property type="nucleotide sequence ID" value="NZ_BSNS01000004.1"/>
</dbReference>
<reference evidence="3" key="1">
    <citation type="journal article" date="2019" name="Int. J. Syst. Evol. Microbiol.">
        <title>The Global Catalogue of Microorganisms (GCM) 10K type strain sequencing project: providing services to taxonomists for standard genome sequencing and annotation.</title>
        <authorList>
            <consortium name="The Broad Institute Genomics Platform"/>
            <consortium name="The Broad Institute Genome Sequencing Center for Infectious Disease"/>
            <person name="Wu L."/>
            <person name="Ma J."/>
        </authorList>
    </citation>
    <scope>NUCLEOTIDE SEQUENCE [LARGE SCALE GENOMIC DNA]</scope>
    <source>
        <strain evidence="3">NBRC 112416</strain>
    </source>
</reference>
<keyword evidence="1" id="KW-0175">Coiled coil</keyword>
<organism evidence="2 3">
    <name type="scientific">Devosia nitrariae</name>
    <dbReference type="NCBI Taxonomy" id="2071872"/>
    <lineage>
        <taxon>Bacteria</taxon>
        <taxon>Pseudomonadati</taxon>
        <taxon>Pseudomonadota</taxon>
        <taxon>Alphaproteobacteria</taxon>
        <taxon>Hyphomicrobiales</taxon>
        <taxon>Devosiaceae</taxon>
        <taxon>Devosia</taxon>
    </lineage>
</organism>
<feature type="coiled-coil region" evidence="1">
    <location>
        <begin position="19"/>
        <end position="53"/>
    </location>
</feature>
<keyword evidence="3" id="KW-1185">Reference proteome</keyword>
<protein>
    <submittedName>
        <fullName evidence="2">Uncharacterized protein</fullName>
    </submittedName>
</protein>
<accession>A0ABQ5W198</accession>
<name>A0ABQ5W198_9HYPH</name>
<dbReference type="Proteomes" id="UP001156691">
    <property type="component" value="Unassembled WGS sequence"/>
</dbReference>
<comment type="caution">
    <text evidence="2">The sequence shown here is derived from an EMBL/GenBank/DDBJ whole genome shotgun (WGS) entry which is preliminary data.</text>
</comment>